<sequence>MDTFTSMRDYSGAKATSLSKVCEAFVTREFSGGKAHSVRQTRRERFTPSPKLDLRTYDAVDALLMLSRSHEHPNVQPSSLKPSKLYSYPKDEIESQKKHRELLVKTFRKKRFATFDAEELMEPGDTEKDFAFHARRARRLIAQEMSRAIKMELNPFVGHFTATQAVCLPCSEWNLLDSRQLFYAGNLVNRHMRGKSGSKTGVNQSHPRDLVQLMIVSTITSPAFTHWPPDNISYFLIIRILYPFASFEALEMLTRLEVLKLVIFDVVDYDAERSIRVSPEPLACIENLDVTPCSFADLQNNIEALMHWFTLPHLPRLRIKGITVVNDEVQELFDIFASELFEHLEELELDCTGINTSDLALHEESPLVTLRISETGESSDALIRLIGSPLSDQIISQFFIFWEKSYDRALEDRA</sequence>
<dbReference type="AlphaFoldDB" id="A0A0D7A8T0"/>
<evidence type="ECO:0000313" key="2">
    <source>
        <dbReference type="Proteomes" id="UP000054144"/>
    </source>
</evidence>
<organism evidence="1 2">
    <name type="scientific">Fistulina hepatica ATCC 64428</name>
    <dbReference type="NCBI Taxonomy" id="1128425"/>
    <lineage>
        <taxon>Eukaryota</taxon>
        <taxon>Fungi</taxon>
        <taxon>Dikarya</taxon>
        <taxon>Basidiomycota</taxon>
        <taxon>Agaricomycotina</taxon>
        <taxon>Agaricomycetes</taxon>
        <taxon>Agaricomycetidae</taxon>
        <taxon>Agaricales</taxon>
        <taxon>Fistulinaceae</taxon>
        <taxon>Fistulina</taxon>
    </lineage>
</organism>
<protein>
    <submittedName>
        <fullName evidence="1">Uncharacterized protein</fullName>
    </submittedName>
</protein>
<name>A0A0D7A8T0_9AGAR</name>
<proteinExistence type="predicted"/>
<keyword evidence="2" id="KW-1185">Reference proteome</keyword>
<evidence type="ECO:0000313" key="1">
    <source>
        <dbReference type="EMBL" id="KIY47223.1"/>
    </source>
</evidence>
<dbReference type="Proteomes" id="UP000054144">
    <property type="component" value="Unassembled WGS sequence"/>
</dbReference>
<reference evidence="1 2" key="1">
    <citation type="journal article" date="2015" name="Fungal Genet. Biol.">
        <title>Evolution of novel wood decay mechanisms in Agaricales revealed by the genome sequences of Fistulina hepatica and Cylindrobasidium torrendii.</title>
        <authorList>
            <person name="Floudas D."/>
            <person name="Held B.W."/>
            <person name="Riley R."/>
            <person name="Nagy L.G."/>
            <person name="Koehler G."/>
            <person name="Ransdell A.S."/>
            <person name="Younus H."/>
            <person name="Chow J."/>
            <person name="Chiniquy J."/>
            <person name="Lipzen A."/>
            <person name="Tritt A."/>
            <person name="Sun H."/>
            <person name="Haridas S."/>
            <person name="LaButti K."/>
            <person name="Ohm R.A."/>
            <person name="Kues U."/>
            <person name="Blanchette R.A."/>
            <person name="Grigoriev I.V."/>
            <person name="Minto R.E."/>
            <person name="Hibbett D.S."/>
        </authorList>
    </citation>
    <scope>NUCLEOTIDE SEQUENCE [LARGE SCALE GENOMIC DNA]</scope>
    <source>
        <strain evidence="1 2">ATCC 64428</strain>
    </source>
</reference>
<gene>
    <name evidence="1" type="ORF">FISHEDRAFT_74881</name>
</gene>
<accession>A0A0D7A8T0</accession>
<dbReference type="EMBL" id="KN881996">
    <property type="protein sequence ID" value="KIY47223.1"/>
    <property type="molecule type" value="Genomic_DNA"/>
</dbReference>